<sequence>MYLASSCDLMCRLARRASVDRLIDRRYGICLAIFTWLVRSHPFNSLHQPIRQHASTPLQFKDKKDEEVETLAVSSADHTCRRRRQERTLDSSEYASKRDTRTDRDACSERASGKGSNQAAERERETRREGKCKLKDGPTHMLARKLPNCR</sequence>
<evidence type="ECO:0000313" key="2">
    <source>
        <dbReference type="EMBL" id="KAK7609448.1"/>
    </source>
</evidence>
<proteinExistence type="predicted"/>
<protein>
    <submittedName>
        <fullName evidence="2">Uncharacterized protein</fullName>
    </submittedName>
</protein>
<name>A0ABR1N414_9PEZI</name>
<feature type="region of interest" description="Disordered" evidence="1">
    <location>
        <begin position="71"/>
        <end position="150"/>
    </location>
</feature>
<evidence type="ECO:0000313" key="3">
    <source>
        <dbReference type="Proteomes" id="UP001367316"/>
    </source>
</evidence>
<feature type="compositionally biased region" description="Basic and acidic residues" evidence="1">
    <location>
        <begin position="120"/>
        <end position="138"/>
    </location>
</feature>
<reference evidence="2 3" key="1">
    <citation type="submission" date="2024-04" db="EMBL/GenBank/DDBJ databases">
        <title>Phyllosticta paracitricarpa is synonymous to the EU quarantine fungus P. citricarpa based on phylogenomic analyses.</title>
        <authorList>
            <consortium name="Lawrence Berkeley National Laboratory"/>
            <person name="Van ingen-buijs V.A."/>
            <person name="Van westerhoven A.C."/>
            <person name="Haridas S."/>
            <person name="Skiadas P."/>
            <person name="Martin F."/>
            <person name="Groenewald J.Z."/>
            <person name="Crous P.W."/>
            <person name="Seidl M.F."/>
        </authorList>
    </citation>
    <scope>NUCLEOTIDE SEQUENCE [LARGE SCALE GENOMIC DNA]</scope>
    <source>
        <strain evidence="2 3">CBS 141358</strain>
    </source>
</reference>
<feature type="compositionally biased region" description="Basic and acidic residues" evidence="1">
    <location>
        <begin position="86"/>
        <end position="112"/>
    </location>
</feature>
<dbReference type="Proteomes" id="UP001367316">
    <property type="component" value="Unassembled WGS sequence"/>
</dbReference>
<accession>A0ABR1N414</accession>
<keyword evidence="3" id="KW-1185">Reference proteome</keyword>
<evidence type="ECO:0000256" key="1">
    <source>
        <dbReference type="SAM" id="MobiDB-lite"/>
    </source>
</evidence>
<dbReference type="EMBL" id="JBBPBF010000023">
    <property type="protein sequence ID" value="KAK7609448.1"/>
    <property type="molecule type" value="Genomic_DNA"/>
</dbReference>
<gene>
    <name evidence="2" type="ORF">JOL62DRAFT_174314</name>
</gene>
<organism evidence="2 3">
    <name type="scientific">Phyllosticta paracitricarpa</name>
    <dbReference type="NCBI Taxonomy" id="2016321"/>
    <lineage>
        <taxon>Eukaryota</taxon>
        <taxon>Fungi</taxon>
        <taxon>Dikarya</taxon>
        <taxon>Ascomycota</taxon>
        <taxon>Pezizomycotina</taxon>
        <taxon>Dothideomycetes</taxon>
        <taxon>Dothideomycetes incertae sedis</taxon>
        <taxon>Botryosphaeriales</taxon>
        <taxon>Phyllostictaceae</taxon>
        <taxon>Phyllosticta</taxon>
    </lineage>
</organism>
<comment type="caution">
    <text evidence="2">The sequence shown here is derived from an EMBL/GenBank/DDBJ whole genome shotgun (WGS) entry which is preliminary data.</text>
</comment>